<keyword evidence="8" id="KW-1185">Reference proteome</keyword>
<dbReference type="PANTHER" id="PTHR37451:SF1">
    <property type="entry name" value="MARVEL DOMAIN-CONTAINING PROTEIN"/>
    <property type="match status" value="1"/>
</dbReference>
<reference evidence="7 8" key="1">
    <citation type="submission" date="2023-11" db="EMBL/GenBank/DDBJ databases">
        <title>An acidophilic fungus is an integral part of prey digestion in a carnivorous sundew plant.</title>
        <authorList>
            <person name="Tsai I.J."/>
        </authorList>
    </citation>
    <scope>NUCLEOTIDE SEQUENCE [LARGE SCALE GENOMIC DNA]</scope>
    <source>
        <strain evidence="7">169a</strain>
    </source>
</reference>
<evidence type="ECO:0000259" key="6">
    <source>
        <dbReference type="Pfam" id="PF01284"/>
    </source>
</evidence>
<dbReference type="Pfam" id="PF01284">
    <property type="entry name" value="MARVEL"/>
    <property type="match status" value="1"/>
</dbReference>
<feature type="transmembrane region" description="Helical" evidence="5">
    <location>
        <begin position="79"/>
        <end position="99"/>
    </location>
</feature>
<evidence type="ECO:0000313" key="8">
    <source>
        <dbReference type="Proteomes" id="UP001303373"/>
    </source>
</evidence>
<name>A0AAQ3RAD8_9PEZI</name>
<comment type="subcellular location">
    <subcellularLocation>
        <location evidence="1">Membrane</location>
        <topology evidence="1">Multi-pass membrane protein</topology>
    </subcellularLocation>
</comment>
<feature type="domain" description="MARVEL" evidence="6">
    <location>
        <begin position="10"/>
        <end position="137"/>
    </location>
</feature>
<keyword evidence="3 5" id="KW-1133">Transmembrane helix</keyword>
<dbReference type="EMBL" id="CP138581">
    <property type="protein sequence ID" value="WPG99037.1"/>
    <property type="molecule type" value="Genomic_DNA"/>
</dbReference>
<dbReference type="Proteomes" id="UP001303373">
    <property type="component" value="Chromosome 2"/>
</dbReference>
<dbReference type="PANTHER" id="PTHR37451">
    <property type="entry name" value="MARVEL DOMAIN"/>
    <property type="match status" value="1"/>
</dbReference>
<organism evidence="7 8">
    <name type="scientific">Acrodontium crateriforme</name>
    <dbReference type="NCBI Taxonomy" id="150365"/>
    <lineage>
        <taxon>Eukaryota</taxon>
        <taxon>Fungi</taxon>
        <taxon>Dikarya</taxon>
        <taxon>Ascomycota</taxon>
        <taxon>Pezizomycotina</taxon>
        <taxon>Dothideomycetes</taxon>
        <taxon>Dothideomycetidae</taxon>
        <taxon>Mycosphaerellales</taxon>
        <taxon>Teratosphaeriaceae</taxon>
        <taxon>Acrodontium</taxon>
    </lineage>
</organism>
<evidence type="ECO:0000256" key="2">
    <source>
        <dbReference type="ARBA" id="ARBA00022692"/>
    </source>
</evidence>
<evidence type="ECO:0000256" key="5">
    <source>
        <dbReference type="SAM" id="Phobius"/>
    </source>
</evidence>
<evidence type="ECO:0000256" key="3">
    <source>
        <dbReference type="ARBA" id="ARBA00022989"/>
    </source>
</evidence>
<accession>A0AAQ3RAD8</accession>
<evidence type="ECO:0000256" key="4">
    <source>
        <dbReference type="ARBA" id="ARBA00023136"/>
    </source>
</evidence>
<evidence type="ECO:0000256" key="1">
    <source>
        <dbReference type="ARBA" id="ARBA00004141"/>
    </source>
</evidence>
<keyword evidence="4 5" id="KW-0472">Membrane</keyword>
<proteinExistence type="predicted"/>
<gene>
    <name evidence="7" type="ORF">R9X50_00184200</name>
</gene>
<feature type="transmembrane region" description="Helical" evidence="5">
    <location>
        <begin position="47"/>
        <end position="67"/>
    </location>
</feature>
<protein>
    <recommendedName>
        <fullName evidence="6">MARVEL domain-containing protein</fullName>
    </recommendedName>
</protein>
<evidence type="ECO:0000313" key="7">
    <source>
        <dbReference type="EMBL" id="WPG99037.1"/>
    </source>
</evidence>
<dbReference type="GO" id="GO:0016020">
    <property type="term" value="C:membrane"/>
    <property type="evidence" value="ECO:0007669"/>
    <property type="project" value="UniProtKB-SubCell"/>
</dbReference>
<dbReference type="AlphaFoldDB" id="A0AAQ3RAD8"/>
<feature type="transmembrane region" description="Helical" evidence="5">
    <location>
        <begin position="119"/>
        <end position="143"/>
    </location>
</feature>
<sequence>MAVHDSRAVTLGLRVSQAVLAIVVLGLTAYVANWWQGYYHGTAPSQIAFLIFCSAWTILALLFLVLVPTRFSESKANHAYAVLAVEGLTMLFWFAGFIAQAAFVSDRVCFGHVCNAAKAAAAFAALAWLVFVFSTILAAMYVVRNHNRNHNHSLKADANMSVHGAV</sequence>
<dbReference type="InterPro" id="IPR008253">
    <property type="entry name" value="Marvel"/>
</dbReference>
<feature type="transmembrane region" description="Helical" evidence="5">
    <location>
        <begin position="12"/>
        <end position="35"/>
    </location>
</feature>
<keyword evidence="2 5" id="KW-0812">Transmembrane</keyword>